<feature type="domain" description="HRDC" evidence="1">
    <location>
        <begin position="325"/>
        <end position="405"/>
    </location>
</feature>
<evidence type="ECO:0000313" key="2">
    <source>
        <dbReference type="EMBL" id="GGZ88172.1"/>
    </source>
</evidence>
<dbReference type="InterPro" id="IPR014907">
    <property type="entry name" value="BT4734-like_N"/>
</dbReference>
<proteinExistence type="predicted"/>
<sequence length="501" mass="58153">MNLTNSEYNFSYYENLFSSKSPQRELDINELIEVVKYGYIKEDIDLLRVSDNKEKYNKIKKSKIPLVTLSGIFTERNSKGLQDHSGLIQIDIDHVENYDETFKKLTSDEFTYVAFRSPGGKGIKAIVKINPSESTHLEQYYALEQYYLNNYNIEIDPSCKDVARCMLLSYDPDIYCNPFSEVFDECFMPVQEETKKEQAQTIHLNLVETDKEHIIEQIVKQSEKNNIDITVGYEAWIRVGYALSSTLGDAGRDYYHRLSRCNPDYQEAKCDRQYKHLNDRNNGSISLGTLVYYAKLNNIEVHFPKHVKPNGEEVIITTSEGKEAHADSKGLFELLKEKRIQLARKENIAAFRVFSNATLNEMCERLPETREEFLELNGVGLKKVEQYAMHFLPIISRFKGVEGSVKLKADKVSQQQKSSTYKLNEKEEELFDKLKQLRLRLSRERGMKPYWIFGNSTLTDIVQFKPRDKNQLLEFKGLGPTKVDWFGGEIINEINQIFSEV</sequence>
<accession>A0A918R8V9</accession>
<dbReference type="InterPro" id="IPR010997">
    <property type="entry name" value="HRDC-like_sf"/>
</dbReference>
<dbReference type="PROSITE" id="PS50967">
    <property type="entry name" value="HRDC"/>
    <property type="match status" value="2"/>
</dbReference>
<dbReference type="GO" id="GO:0000166">
    <property type="term" value="F:nucleotide binding"/>
    <property type="evidence" value="ECO:0007669"/>
    <property type="project" value="InterPro"/>
</dbReference>
<dbReference type="Gene3D" id="1.10.150.80">
    <property type="entry name" value="HRDC domain"/>
    <property type="match status" value="2"/>
</dbReference>
<dbReference type="AlphaFoldDB" id="A0A918R8V9"/>
<dbReference type="EMBL" id="BMWZ01000006">
    <property type="protein sequence ID" value="GGZ88172.1"/>
    <property type="molecule type" value="Genomic_DNA"/>
</dbReference>
<name>A0A918R8V9_9FLAO</name>
<reference evidence="2" key="1">
    <citation type="journal article" date="2014" name="Int. J. Syst. Evol. Microbiol.">
        <title>Complete genome sequence of Corynebacterium casei LMG S-19264T (=DSM 44701T), isolated from a smear-ripened cheese.</title>
        <authorList>
            <consortium name="US DOE Joint Genome Institute (JGI-PGF)"/>
            <person name="Walter F."/>
            <person name="Albersmeier A."/>
            <person name="Kalinowski J."/>
            <person name="Ruckert C."/>
        </authorList>
    </citation>
    <scope>NUCLEOTIDE SEQUENCE</scope>
    <source>
        <strain evidence="2">KCTC 12710</strain>
    </source>
</reference>
<dbReference type="GO" id="GO:0003676">
    <property type="term" value="F:nucleic acid binding"/>
    <property type="evidence" value="ECO:0007669"/>
    <property type="project" value="InterPro"/>
</dbReference>
<reference evidence="2" key="2">
    <citation type="submission" date="2020-09" db="EMBL/GenBank/DDBJ databases">
        <authorList>
            <person name="Sun Q."/>
            <person name="Kim S."/>
        </authorList>
    </citation>
    <scope>NUCLEOTIDE SEQUENCE</scope>
    <source>
        <strain evidence="2">KCTC 12710</strain>
    </source>
</reference>
<dbReference type="SUPFAM" id="SSF47819">
    <property type="entry name" value="HRDC-like"/>
    <property type="match status" value="2"/>
</dbReference>
<dbReference type="GO" id="GO:0016817">
    <property type="term" value="F:hydrolase activity, acting on acid anhydrides"/>
    <property type="evidence" value="ECO:0007669"/>
    <property type="project" value="InterPro"/>
</dbReference>
<gene>
    <name evidence="2" type="ORF">GCM10007028_28120</name>
</gene>
<organism evidence="2 3">
    <name type="scientific">Algibacter mikhailovii</name>
    <dbReference type="NCBI Taxonomy" id="425498"/>
    <lineage>
        <taxon>Bacteria</taxon>
        <taxon>Pseudomonadati</taxon>
        <taxon>Bacteroidota</taxon>
        <taxon>Flavobacteriia</taxon>
        <taxon>Flavobacteriales</taxon>
        <taxon>Flavobacteriaceae</taxon>
        <taxon>Algibacter</taxon>
    </lineage>
</organism>
<dbReference type="Pfam" id="PF08707">
    <property type="entry name" value="PriCT_2"/>
    <property type="match status" value="1"/>
</dbReference>
<comment type="caution">
    <text evidence="2">The sequence shown here is derived from an EMBL/GenBank/DDBJ whole genome shotgun (WGS) entry which is preliminary data.</text>
</comment>
<keyword evidence="3" id="KW-1185">Reference proteome</keyword>
<evidence type="ECO:0000259" key="1">
    <source>
        <dbReference type="PROSITE" id="PS50967"/>
    </source>
</evidence>
<protein>
    <recommendedName>
        <fullName evidence="1">HRDC domain-containing protein</fullName>
    </recommendedName>
</protein>
<dbReference type="InterPro" id="IPR044876">
    <property type="entry name" value="HRDC_dom_sf"/>
</dbReference>
<dbReference type="SMART" id="SM00341">
    <property type="entry name" value="HRDC"/>
    <property type="match status" value="2"/>
</dbReference>
<dbReference type="InterPro" id="IPR002121">
    <property type="entry name" value="HRDC_dom"/>
</dbReference>
<dbReference type="InterPro" id="IPR014819">
    <property type="entry name" value="PriCT_2"/>
</dbReference>
<dbReference type="Proteomes" id="UP000636004">
    <property type="component" value="Unassembled WGS sequence"/>
</dbReference>
<evidence type="ECO:0000313" key="3">
    <source>
        <dbReference type="Proteomes" id="UP000636004"/>
    </source>
</evidence>
<dbReference type="RefSeq" id="WP_189361765.1">
    <property type="nucleotide sequence ID" value="NZ_BMWZ01000006.1"/>
</dbReference>
<dbReference type="Pfam" id="PF08800">
    <property type="entry name" value="BT4734-like_N"/>
    <property type="match status" value="1"/>
</dbReference>
<feature type="domain" description="HRDC" evidence="1">
    <location>
        <begin position="424"/>
        <end position="501"/>
    </location>
</feature>
<dbReference type="Pfam" id="PF00570">
    <property type="entry name" value="HRDC"/>
    <property type="match status" value="2"/>
</dbReference>